<sequence>MRPLEATLPPSPIDLHAATTVVDGSTVIELSDEHIERIRRGGVTAVNHTVTVPYADTVTALRQVNECRRWIDGHSDSVLLALDVADIARAKAEGREAVILGPQDTEMIGVDLDLLGTFHDLGVRILQLTYQRQNLLGSGCGESSDSGLTHQGRAFVREMNELGVLVDVSHCGERTGLDAMDASGRPVVVTHSFCDALSPHIRAKSDAYLRRLAEQRGVIGITSLSAFLYHPGDPARRPDLARFVEHVSRVGEVAGIDHVAVATDYDETLTEAMRAEQAKAKEFHNLLGDWPWDQRRAVGMDDHSHFANFTAALLDGGFSAEEVGKVLGGNWLRVFAEAWKPGPSMSNPSPRKETSDEKTHPL</sequence>
<evidence type="ECO:0000256" key="1">
    <source>
        <dbReference type="SAM" id="MobiDB-lite"/>
    </source>
</evidence>
<dbReference type="Pfam" id="PF01244">
    <property type="entry name" value="Peptidase_M19"/>
    <property type="match status" value="1"/>
</dbReference>
<dbReference type="GO" id="GO:0006508">
    <property type="term" value="P:proteolysis"/>
    <property type="evidence" value="ECO:0007669"/>
    <property type="project" value="InterPro"/>
</dbReference>
<dbReference type="Gene3D" id="3.20.20.140">
    <property type="entry name" value="Metal-dependent hydrolases"/>
    <property type="match status" value="1"/>
</dbReference>
<proteinExistence type="predicted"/>
<organism evidence="2 3">
    <name type="scientific">Spongiactinospora gelatinilytica</name>
    <dbReference type="NCBI Taxonomy" id="2666298"/>
    <lineage>
        <taxon>Bacteria</taxon>
        <taxon>Bacillati</taxon>
        <taxon>Actinomycetota</taxon>
        <taxon>Actinomycetes</taxon>
        <taxon>Streptosporangiales</taxon>
        <taxon>Streptosporangiaceae</taxon>
        <taxon>Spongiactinospora</taxon>
    </lineage>
</organism>
<dbReference type="PANTHER" id="PTHR10443:SF12">
    <property type="entry name" value="DIPEPTIDASE"/>
    <property type="match status" value="1"/>
</dbReference>
<dbReference type="EMBL" id="POUA01000273">
    <property type="protein sequence ID" value="PZG35303.1"/>
    <property type="molecule type" value="Genomic_DNA"/>
</dbReference>
<protein>
    <recommendedName>
        <fullName evidence="4">Membrane dipeptidase</fullName>
    </recommendedName>
</protein>
<dbReference type="SUPFAM" id="SSF51556">
    <property type="entry name" value="Metallo-dependent hydrolases"/>
    <property type="match status" value="1"/>
</dbReference>
<dbReference type="Proteomes" id="UP000248544">
    <property type="component" value="Unassembled WGS sequence"/>
</dbReference>
<accession>A0A2W2FID0</accession>
<name>A0A2W2FID0_9ACTN</name>
<keyword evidence="3" id="KW-1185">Reference proteome</keyword>
<dbReference type="PROSITE" id="PS51365">
    <property type="entry name" value="RENAL_DIPEPTIDASE_2"/>
    <property type="match status" value="1"/>
</dbReference>
<dbReference type="GO" id="GO:0070573">
    <property type="term" value="F:metallodipeptidase activity"/>
    <property type="evidence" value="ECO:0007669"/>
    <property type="project" value="InterPro"/>
</dbReference>
<gene>
    <name evidence="2" type="ORF">C1I98_27595</name>
</gene>
<reference evidence="2 3" key="1">
    <citation type="submission" date="2018-01" db="EMBL/GenBank/DDBJ databases">
        <title>Draft genome sequence of Sphaerisporangium sp. 7K107.</title>
        <authorList>
            <person name="Sahin N."/>
            <person name="Saygin H."/>
            <person name="Ay H."/>
        </authorList>
    </citation>
    <scope>NUCLEOTIDE SEQUENCE [LARGE SCALE GENOMIC DNA]</scope>
    <source>
        <strain evidence="2 3">7K107</strain>
    </source>
</reference>
<comment type="caution">
    <text evidence="2">The sequence shown here is derived from an EMBL/GenBank/DDBJ whole genome shotgun (WGS) entry which is preliminary data.</text>
</comment>
<evidence type="ECO:0008006" key="4">
    <source>
        <dbReference type="Google" id="ProtNLM"/>
    </source>
</evidence>
<evidence type="ECO:0000313" key="3">
    <source>
        <dbReference type="Proteomes" id="UP000248544"/>
    </source>
</evidence>
<dbReference type="InterPro" id="IPR032466">
    <property type="entry name" value="Metal_Hydrolase"/>
</dbReference>
<dbReference type="InterPro" id="IPR008257">
    <property type="entry name" value="Pept_M19"/>
</dbReference>
<evidence type="ECO:0000313" key="2">
    <source>
        <dbReference type="EMBL" id="PZG35303.1"/>
    </source>
</evidence>
<dbReference type="PANTHER" id="PTHR10443">
    <property type="entry name" value="MICROSOMAL DIPEPTIDASE"/>
    <property type="match status" value="1"/>
</dbReference>
<dbReference type="AlphaFoldDB" id="A0A2W2FID0"/>
<feature type="region of interest" description="Disordered" evidence="1">
    <location>
        <begin position="339"/>
        <end position="362"/>
    </location>
</feature>
<feature type="compositionally biased region" description="Basic and acidic residues" evidence="1">
    <location>
        <begin position="350"/>
        <end position="362"/>
    </location>
</feature>